<reference evidence="6 7" key="1">
    <citation type="submission" date="2023-04" db="EMBL/GenBank/DDBJ databases">
        <title>Genome of Basidiobolus ranarum AG-B5.</title>
        <authorList>
            <person name="Stajich J.E."/>
            <person name="Carter-House D."/>
            <person name="Gryganskyi A."/>
        </authorList>
    </citation>
    <scope>NUCLEOTIDE SEQUENCE [LARGE SCALE GENOMIC DNA]</scope>
    <source>
        <strain evidence="6 7">AG-B5</strain>
    </source>
</reference>
<feature type="compositionally biased region" description="Low complexity" evidence="4">
    <location>
        <begin position="58"/>
        <end position="75"/>
    </location>
</feature>
<protein>
    <recommendedName>
        <fullName evidence="5">C2H2-type domain-containing protein</fullName>
    </recommendedName>
</protein>
<evidence type="ECO:0000256" key="2">
    <source>
        <dbReference type="ARBA" id="ARBA00022771"/>
    </source>
</evidence>
<evidence type="ECO:0000313" key="6">
    <source>
        <dbReference type="EMBL" id="KAK9768483.1"/>
    </source>
</evidence>
<sequence length="523" mass="59482">MAFSNKQPLPKTLLNSEIFPLIIEHVDQIDIFGTLLALKPYEAVNSTFSTPFKSTVLSAPSTPTARSSPAVTSSPSSGKFFCEPCRKSFGSEATWLTHQNSSKHLQNIKNQKKNSKTPKKNNPEIRKKAEALSPNPRSTTSPQVAEALLNEKQAKKVAAVNPVMAASVFWNVSKVLWANSHARDTYNSLENLVYHLEQTIESATEQQEEQLIALLPKLAATLYLARMALARLIYYYSEDKYLACTIAHQAVEEKFGLPSSELNDIIQTVNLLPIDELFRKCTTVIEDSNASLKNTKDPNLTLSDVLSEVAGFYCNHIDKSSEESCEQTRSLQHCSVVLYVLSSIIYTKQERMKDYIQTLGFLEQIYHHLEHPWYASDIMLLSIKSETTPIKASDEDKLQDTTQDLDFPNLWWKVCNALLIALEIKDFVRVMEIQDIYRSILTAQNLDAIPYSDIKFLLSAARALQIYDSTWLQYTAPFEIEILQFKAQSVEHTLDIEDCMFVNTLTRFEDRSRWVQRLRNICI</sequence>
<dbReference type="InterPro" id="IPR036236">
    <property type="entry name" value="Znf_C2H2_sf"/>
</dbReference>
<feature type="domain" description="C2H2-type" evidence="5">
    <location>
        <begin position="82"/>
        <end position="104"/>
    </location>
</feature>
<organism evidence="6 7">
    <name type="scientific">Basidiobolus ranarum</name>
    <dbReference type="NCBI Taxonomy" id="34480"/>
    <lineage>
        <taxon>Eukaryota</taxon>
        <taxon>Fungi</taxon>
        <taxon>Fungi incertae sedis</taxon>
        <taxon>Zoopagomycota</taxon>
        <taxon>Entomophthoromycotina</taxon>
        <taxon>Basidiobolomycetes</taxon>
        <taxon>Basidiobolales</taxon>
        <taxon>Basidiobolaceae</taxon>
        <taxon>Basidiobolus</taxon>
    </lineage>
</organism>
<evidence type="ECO:0000256" key="3">
    <source>
        <dbReference type="ARBA" id="ARBA00022833"/>
    </source>
</evidence>
<dbReference type="Gene3D" id="3.30.160.60">
    <property type="entry name" value="Classic Zinc Finger"/>
    <property type="match status" value="1"/>
</dbReference>
<dbReference type="Proteomes" id="UP001479436">
    <property type="component" value="Unassembled WGS sequence"/>
</dbReference>
<feature type="compositionally biased region" description="Basic residues" evidence="4">
    <location>
        <begin position="110"/>
        <end position="119"/>
    </location>
</feature>
<evidence type="ECO:0000313" key="7">
    <source>
        <dbReference type="Proteomes" id="UP001479436"/>
    </source>
</evidence>
<dbReference type="PROSITE" id="PS00028">
    <property type="entry name" value="ZINC_FINGER_C2H2_1"/>
    <property type="match status" value="1"/>
</dbReference>
<evidence type="ECO:0000259" key="5">
    <source>
        <dbReference type="PROSITE" id="PS00028"/>
    </source>
</evidence>
<proteinExistence type="predicted"/>
<dbReference type="InterPro" id="IPR003604">
    <property type="entry name" value="Matrin/U1-like-C_Znf_C2H2"/>
</dbReference>
<evidence type="ECO:0000256" key="4">
    <source>
        <dbReference type="SAM" id="MobiDB-lite"/>
    </source>
</evidence>
<keyword evidence="7" id="KW-1185">Reference proteome</keyword>
<dbReference type="SUPFAM" id="SSF57667">
    <property type="entry name" value="beta-beta-alpha zinc fingers"/>
    <property type="match status" value="1"/>
</dbReference>
<dbReference type="InterPro" id="IPR022755">
    <property type="entry name" value="Znf_C2H2_jaz"/>
</dbReference>
<evidence type="ECO:0000256" key="1">
    <source>
        <dbReference type="ARBA" id="ARBA00022723"/>
    </source>
</evidence>
<feature type="compositionally biased region" description="Basic and acidic residues" evidence="4">
    <location>
        <begin position="121"/>
        <end position="130"/>
    </location>
</feature>
<gene>
    <name evidence="6" type="ORF">K7432_000824</name>
</gene>
<keyword evidence="3" id="KW-0862">Zinc</keyword>
<name>A0ABR2X429_9FUNG</name>
<accession>A0ABR2X429</accession>
<feature type="region of interest" description="Disordered" evidence="4">
    <location>
        <begin position="100"/>
        <end position="142"/>
    </location>
</feature>
<comment type="caution">
    <text evidence="6">The sequence shown here is derived from an EMBL/GenBank/DDBJ whole genome shotgun (WGS) entry which is preliminary data.</text>
</comment>
<dbReference type="EMBL" id="JASJQH010000016">
    <property type="protein sequence ID" value="KAK9768483.1"/>
    <property type="molecule type" value="Genomic_DNA"/>
</dbReference>
<keyword evidence="1" id="KW-0479">Metal-binding</keyword>
<dbReference type="Pfam" id="PF12171">
    <property type="entry name" value="zf-C2H2_jaz"/>
    <property type="match status" value="1"/>
</dbReference>
<keyword evidence="2" id="KW-0863">Zinc-finger</keyword>
<dbReference type="SMART" id="SM00451">
    <property type="entry name" value="ZnF_U1"/>
    <property type="match status" value="1"/>
</dbReference>
<dbReference type="InterPro" id="IPR013087">
    <property type="entry name" value="Znf_C2H2_type"/>
</dbReference>
<feature type="region of interest" description="Disordered" evidence="4">
    <location>
        <begin position="56"/>
        <end position="75"/>
    </location>
</feature>